<feature type="domain" description="UPF0029" evidence="3">
    <location>
        <begin position="144"/>
        <end position="199"/>
    </location>
</feature>
<dbReference type="SUPFAM" id="SSF54211">
    <property type="entry name" value="Ribosomal protein S5 domain 2-like"/>
    <property type="match status" value="1"/>
</dbReference>
<gene>
    <name evidence="4" type="ORF">Ssi02_76570</name>
</gene>
<dbReference type="SUPFAM" id="SSF54980">
    <property type="entry name" value="EF-G C-terminal domain-like"/>
    <property type="match status" value="1"/>
</dbReference>
<dbReference type="InterPro" id="IPR035647">
    <property type="entry name" value="EFG_III/V"/>
</dbReference>
<dbReference type="InterPro" id="IPR020569">
    <property type="entry name" value="UPF0029_Impact_CS"/>
</dbReference>
<dbReference type="EMBL" id="BOOW01000059">
    <property type="protein sequence ID" value="GII97426.1"/>
    <property type="molecule type" value="Genomic_DNA"/>
</dbReference>
<comment type="similarity">
    <text evidence="1">Belongs to the IMPACT family.</text>
</comment>
<dbReference type="PANTHER" id="PTHR16301">
    <property type="entry name" value="IMPACT-RELATED"/>
    <property type="match status" value="1"/>
</dbReference>
<proteinExistence type="inferred from homology"/>
<dbReference type="InterPro" id="IPR020568">
    <property type="entry name" value="Ribosomal_Su5_D2-typ_SF"/>
</dbReference>
<keyword evidence="5" id="KW-1185">Reference proteome</keyword>
<evidence type="ECO:0000256" key="1">
    <source>
        <dbReference type="ARBA" id="ARBA00007665"/>
    </source>
</evidence>
<protein>
    <submittedName>
        <fullName evidence="4">YigZ family protein</fullName>
    </submittedName>
</protein>
<evidence type="ECO:0000259" key="3">
    <source>
        <dbReference type="Pfam" id="PF09186"/>
    </source>
</evidence>
<sequence length="218" mass="22889">MATPYSTLTAPVDYESEIRRSRFLCALAPAPTEAEARAFVAEVSARHKDATHNCSAYVIGGDRSVRRADDDGEPSGTAGPPMLDALVKQGLSDVVTVVTRYFGGVLLGAGGLVRAYGGAVSRAVAEAGERGLLIRMVPARVVAVRIGHAHAGRLENDLRASPYPVRGVAYGADVTVEAAVREDDLESFLKFVASLTAGRAVAEPGRTVYVPGGEDNHN</sequence>
<dbReference type="Pfam" id="PF01205">
    <property type="entry name" value="Impact_N"/>
    <property type="match status" value="1"/>
</dbReference>
<dbReference type="Proteomes" id="UP000606172">
    <property type="component" value="Unassembled WGS sequence"/>
</dbReference>
<dbReference type="AlphaFoldDB" id="A0A919VBC2"/>
<dbReference type="RefSeq" id="WP_204033366.1">
    <property type="nucleotide sequence ID" value="NZ_BOOW01000059.1"/>
</dbReference>
<evidence type="ECO:0000313" key="5">
    <source>
        <dbReference type="Proteomes" id="UP000606172"/>
    </source>
</evidence>
<dbReference type="GO" id="GO:0006446">
    <property type="term" value="P:regulation of translational initiation"/>
    <property type="evidence" value="ECO:0007669"/>
    <property type="project" value="TreeGrafter"/>
</dbReference>
<dbReference type="PANTHER" id="PTHR16301:SF20">
    <property type="entry name" value="IMPACT FAMILY MEMBER YIGZ"/>
    <property type="match status" value="1"/>
</dbReference>
<reference evidence="4" key="1">
    <citation type="submission" date="2021-01" db="EMBL/GenBank/DDBJ databases">
        <title>Whole genome shotgun sequence of Sinosporangium siamense NBRC 109515.</title>
        <authorList>
            <person name="Komaki H."/>
            <person name="Tamura T."/>
        </authorList>
    </citation>
    <scope>NUCLEOTIDE SEQUENCE</scope>
    <source>
        <strain evidence="4">NBRC 109515</strain>
    </source>
</reference>
<dbReference type="InterPro" id="IPR023582">
    <property type="entry name" value="Impact"/>
</dbReference>
<dbReference type="PROSITE" id="PS00910">
    <property type="entry name" value="UPF0029"/>
    <property type="match status" value="1"/>
</dbReference>
<comment type="caution">
    <text evidence="4">The sequence shown here is derived from an EMBL/GenBank/DDBJ whole genome shotgun (WGS) entry which is preliminary data.</text>
</comment>
<dbReference type="Gene3D" id="3.30.230.30">
    <property type="entry name" value="Impact, N-terminal domain"/>
    <property type="match status" value="1"/>
</dbReference>
<organism evidence="4 5">
    <name type="scientific">Sinosporangium siamense</name>
    <dbReference type="NCBI Taxonomy" id="1367973"/>
    <lineage>
        <taxon>Bacteria</taxon>
        <taxon>Bacillati</taxon>
        <taxon>Actinomycetota</taxon>
        <taxon>Actinomycetes</taxon>
        <taxon>Streptosporangiales</taxon>
        <taxon>Streptosporangiaceae</taxon>
        <taxon>Sinosporangium</taxon>
    </lineage>
</organism>
<dbReference type="InterPro" id="IPR001498">
    <property type="entry name" value="Impact_N"/>
</dbReference>
<accession>A0A919VBC2</accession>
<dbReference type="InterPro" id="IPR036956">
    <property type="entry name" value="Impact_N_sf"/>
</dbReference>
<evidence type="ECO:0000313" key="4">
    <source>
        <dbReference type="EMBL" id="GII97426.1"/>
    </source>
</evidence>
<dbReference type="Pfam" id="PF09186">
    <property type="entry name" value="DUF1949"/>
    <property type="match status" value="1"/>
</dbReference>
<feature type="domain" description="Impact N-terminal" evidence="2">
    <location>
        <begin position="19"/>
        <end position="123"/>
    </location>
</feature>
<evidence type="ECO:0000259" key="2">
    <source>
        <dbReference type="Pfam" id="PF01205"/>
    </source>
</evidence>
<dbReference type="GO" id="GO:0005737">
    <property type="term" value="C:cytoplasm"/>
    <property type="evidence" value="ECO:0007669"/>
    <property type="project" value="TreeGrafter"/>
</dbReference>
<name>A0A919VBC2_9ACTN</name>
<dbReference type="InterPro" id="IPR015269">
    <property type="entry name" value="UPF0029_Impact_C"/>
</dbReference>